<reference evidence="3" key="1">
    <citation type="submission" date="2018-11" db="EMBL/GenBank/DDBJ databases">
        <authorList>
            <consortium name="Pathogen Informatics"/>
        </authorList>
    </citation>
    <scope>NUCLEOTIDE SEQUENCE</scope>
</reference>
<sequence>MILAPPGQPIITSPSRRDVDGVSSIVVEEGDPLSSACTAIPAGQPPGSLTWRLLSPHLATVQSSSGQTNRTERKGNTSVDASMRSRERPLPKQHYQTTLFNATSLDLLTVAASSGGSPPIVEASTSRFRLEEPLLGLKSQLTLSKLSREDHTARIVCSVRHSLGVERTAGLQILVKCNYFMFI</sequence>
<name>A0A3S5FCV2_9PLAT</name>
<dbReference type="InterPro" id="IPR007110">
    <property type="entry name" value="Ig-like_dom"/>
</dbReference>
<feature type="region of interest" description="Disordered" evidence="1">
    <location>
        <begin position="60"/>
        <end position="89"/>
    </location>
</feature>
<dbReference type="InterPro" id="IPR013783">
    <property type="entry name" value="Ig-like_fold"/>
</dbReference>
<dbReference type="AlphaFoldDB" id="A0A3S5FCV2"/>
<dbReference type="Proteomes" id="UP000784294">
    <property type="component" value="Unassembled WGS sequence"/>
</dbReference>
<evidence type="ECO:0000313" key="3">
    <source>
        <dbReference type="EMBL" id="VEL14897.1"/>
    </source>
</evidence>
<evidence type="ECO:0000313" key="4">
    <source>
        <dbReference type="Proteomes" id="UP000784294"/>
    </source>
</evidence>
<feature type="region of interest" description="Disordered" evidence="1">
    <location>
        <begin position="1"/>
        <end position="20"/>
    </location>
</feature>
<comment type="caution">
    <text evidence="3">The sequence shown here is derived from an EMBL/GenBank/DDBJ whole genome shotgun (WGS) entry which is preliminary data.</text>
</comment>
<evidence type="ECO:0000256" key="1">
    <source>
        <dbReference type="SAM" id="MobiDB-lite"/>
    </source>
</evidence>
<feature type="compositionally biased region" description="Polar residues" evidence="1">
    <location>
        <begin position="60"/>
        <end position="69"/>
    </location>
</feature>
<dbReference type="PROSITE" id="PS50835">
    <property type="entry name" value="IG_LIKE"/>
    <property type="match status" value="1"/>
</dbReference>
<proteinExistence type="predicted"/>
<accession>A0A3S5FCV2</accession>
<dbReference type="Gene3D" id="2.60.40.10">
    <property type="entry name" value="Immunoglobulins"/>
    <property type="match status" value="1"/>
</dbReference>
<feature type="domain" description="Ig-like" evidence="2">
    <location>
        <begin position="9"/>
        <end position="172"/>
    </location>
</feature>
<gene>
    <name evidence="3" type="ORF">PXEA_LOCUS8337</name>
</gene>
<protein>
    <recommendedName>
        <fullName evidence="2">Ig-like domain-containing protein</fullName>
    </recommendedName>
</protein>
<keyword evidence="4" id="KW-1185">Reference proteome</keyword>
<dbReference type="EMBL" id="CAAALY010022680">
    <property type="protein sequence ID" value="VEL14897.1"/>
    <property type="molecule type" value="Genomic_DNA"/>
</dbReference>
<organism evidence="3 4">
    <name type="scientific">Protopolystoma xenopodis</name>
    <dbReference type="NCBI Taxonomy" id="117903"/>
    <lineage>
        <taxon>Eukaryota</taxon>
        <taxon>Metazoa</taxon>
        <taxon>Spiralia</taxon>
        <taxon>Lophotrochozoa</taxon>
        <taxon>Platyhelminthes</taxon>
        <taxon>Monogenea</taxon>
        <taxon>Polyopisthocotylea</taxon>
        <taxon>Polystomatidea</taxon>
        <taxon>Polystomatidae</taxon>
        <taxon>Protopolystoma</taxon>
    </lineage>
</organism>
<evidence type="ECO:0000259" key="2">
    <source>
        <dbReference type="PROSITE" id="PS50835"/>
    </source>
</evidence>